<keyword evidence="2" id="KW-1185">Reference proteome</keyword>
<accession>A0A7I8DII8</accession>
<name>A0A7I8DII8_9FIRM</name>
<reference evidence="1 2" key="2">
    <citation type="submission" date="2020-08" db="EMBL/GenBank/DDBJ databases">
        <authorList>
            <person name="Ueki A."/>
            <person name="Tonouchi A."/>
        </authorList>
    </citation>
    <scope>NUCLEOTIDE SEQUENCE [LARGE SCALE GENOMIC DNA]</scope>
    <source>
        <strain evidence="1 2">CTTW</strain>
    </source>
</reference>
<dbReference type="AlphaFoldDB" id="A0A7I8DII8"/>
<evidence type="ECO:0000313" key="2">
    <source>
        <dbReference type="Proteomes" id="UP000515703"/>
    </source>
</evidence>
<evidence type="ECO:0008006" key="3">
    <source>
        <dbReference type="Google" id="ProtNLM"/>
    </source>
</evidence>
<proteinExistence type="predicted"/>
<sequence length="202" mass="21928">MSFSTILFTEKGRALQSKALAGMALNFTRIGMGAGTLTGQSQITLNNLIDPKVFITISQIKKAGTYATVEGYFTNADVGTGFSWREIGIFAQDPNLGEILYCYGNAGSLAEYIPPQTTEIVEKVISISVIIGDAANVTIKTDPAAYATKLELLTKWEIYISNVIPEVSQRKENTLYFKITDTISQGVNSNIIVSPNMGLKIN</sequence>
<dbReference type="KEGG" id="acht:bsdcttw_11630"/>
<dbReference type="RefSeq" id="WP_185258472.1">
    <property type="nucleotide sequence ID" value="NZ_AP023368.1"/>
</dbReference>
<gene>
    <name evidence="1" type="ORF">bsdcttw_11630</name>
</gene>
<reference evidence="1 2" key="1">
    <citation type="submission" date="2020-08" db="EMBL/GenBank/DDBJ databases">
        <title>Draft genome sequencing of an Anaerocolumna strain isolated from anoxic soil subjected to BSD treatment.</title>
        <authorList>
            <person name="Uek A."/>
            <person name="Tonouchi A."/>
        </authorList>
    </citation>
    <scope>NUCLEOTIDE SEQUENCE [LARGE SCALE GENOMIC DNA]</scope>
    <source>
        <strain evidence="1 2">CTTW</strain>
    </source>
</reference>
<dbReference type="EMBL" id="AP023368">
    <property type="protein sequence ID" value="BCJ98122.1"/>
    <property type="molecule type" value="Genomic_DNA"/>
</dbReference>
<evidence type="ECO:0000313" key="1">
    <source>
        <dbReference type="EMBL" id="BCJ98122.1"/>
    </source>
</evidence>
<organism evidence="1 2">
    <name type="scientific">Anaerocolumna chitinilytica</name>
    <dbReference type="NCBI Taxonomy" id="1727145"/>
    <lineage>
        <taxon>Bacteria</taxon>
        <taxon>Bacillati</taxon>
        <taxon>Bacillota</taxon>
        <taxon>Clostridia</taxon>
        <taxon>Lachnospirales</taxon>
        <taxon>Lachnospiraceae</taxon>
        <taxon>Anaerocolumna</taxon>
    </lineage>
</organism>
<protein>
    <recommendedName>
        <fullName evidence="3">Phage tail protein</fullName>
    </recommendedName>
</protein>
<dbReference type="Proteomes" id="UP000515703">
    <property type="component" value="Chromosome"/>
</dbReference>